<evidence type="ECO:0008006" key="5">
    <source>
        <dbReference type="Google" id="ProtNLM"/>
    </source>
</evidence>
<comment type="caution">
    <text evidence="3">The sequence shown here is derived from an EMBL/GenBank/DDBJ whole genome shotgun (WGS) entry which is preliminary data.</text>
</comment>
<dbReference type="Proteomes" id="UP001236507">
    <property type="component" value="Unassembled WGS sequence"/>
</dbReference>
<keyword evidence="2" id="KW-1133">Transmembrane helix</keyword>
<keyword evidence="4" id="KW-1185">Reference proteome</keyword>
<feature type="region of interest" description="Disordered" evidence="1">
    <location>
        <begin position="75"/>
        <end position="127"/>
    </location>
</feature>
<protein>
    <recommendedName>
        <fullName evidence="5">TonB C-terminal domain-containing protein</fullName>
    </recommendedName>
</protein>
<dbReference type="EMBL" id="JASHIF010000023">
    <property type="protein sequence ID" value="MDI9861912.1"/>
    <property type="molecule type" value="Genomic_DNA"/>
</dbReference>
<dbReference type="RefSeq" id="WP_283346245.1">
    <property type="nucleotide sequence ID" value="NZ_JASHIF010000023.1"/>
</dbReference>
<accession>A0ABT6YEQ6</accession>
<sequence length="236" mass="26226">MKTYQEEIEEQENKQAAFWWTLGVGAILFYLSLKVSVWNRTSKTVTHETPKISFATNELEEAPFKNIIEHNKKIKEASGPAAPNRENRNASGAETSYAKPSPYKAPRAKLPSSTTDQKGYSPEPKAFMPDYGASKGEGLENGLDRFYLAQKPVLTDKSGEVGKIIFKITVNEVGQIKSIRVKYSNLTEATTNIYKKDIEDGAVFLPHHIKGTSIAEKSSGLMTVHVNVRGNAQYIL</sequence>
<feature type="transmembrane region" description="Helical" evidence="2">
    <location>
        <begin position="16"/>
        <end position="33"/>
    </location>
</feature>
<evidence type="ECO:0000256" key="2">
    <source>
        <dbReference type="SAM" id="Phobius"/>
    </source>
</evidence>
<evidence type="ECO:0000256" key="1">
    <source>
        <dbReference type="SAM" id="MobiDB-lite"/>
    </source>
</evidence>
<organism evidence="3 4">
    <name type="scientific">Flectobacillus roseus</name>
    <dbReference type="NCBI Taxonomy" id="502259"/>
    <lineage>
        <taxon>Bacteria</taxon>
        <taxon>Pseudomonadati</taxon>
        <taxon>Bacteroidota</taxon>
        <taxon>Cytophagia</taxon>
        <taxon>Cytophagales</taxon>
        <taxon>Flectobacillaceae</taxon>
        <taxon>Flectobacillus</taxon>
    </lineage>
</organism>
<evidence type="ECO:0000313" key="4">
    <source>
        <dbReference type="Proteomes" id="UP001236507"/>
    </source>
</evidence>
<keyword evidence="2" id="KW-0472">Membrane</keyword>
<keyword evidence="2" id="KW-0812">Transmembrane</keyword>
<name>A0ABT6YEQ6_9BACT</name>
<reference evidence="3 4" key="1">
    <citation type="submission" date="2023-05" db="EMBL/GenBank/DDBJ databases">
        <title>Novel species of genus Flectobacillus isolated from stream in China.</title>
        <authorList>
            <person name="Lu H."/>
        </authorList>
    </citation>
    <scope>NUCLEOTIDE SEQUENCE [LARGE SCALE GENOMIC DNA]</scope>
    <source>
        <strain evidence="3 4">KCTC 42575</strain>
    </source>
</reference>
<gene>
    <name evidence="3" type="ORF">QM524_22005</name>
</gene>
<proteinExistence type="predicted"/>
<evidence type="ECO:0000313" key="3">
    <source>
        <dbReference type="EMBL" id="MDI9861912.1"/>
    </source>
</evidence>